<keyword evidence="2" id="KW-1185">Reference proteome</keyword>
<accession>A0A1X0A4W5</accession>
<dbReference type="Proteomes" id="UP000192448">
    <property type="component" value="Unassembled WGS sequence"/>
</dbReference>
<evidence type="ECO:0000313" key="2">
    <source>
        <dbReference type="Proteomes" id="UP000192448"/>
    </source>
</evidence>
<dbReference type="RefSeq" id="WP_083169920.1">
    <property type="nucleotide sequence ID" value="NZ_MVHF01000055.1"/>
</dbReference>
<dbReference type="AlphaFoldDB" id="A0A1X0A4W5"/>
<dbReference type="STRING" id="1927124.BST13_33605"/>
<proteinExistence type="predicted"/>
<gene>
    <name evidence="1" type="ORF">BST13_33605</name>
</gene>
<organism evidence="1 2">
    <name type="scientific">Mycobacterium aquaticum</name>
    <dbReference type="NCBI Taxonomy" id="1927124"/>
    <lineage>
        <taxon>Bacteria</taxon>
        <taxon>Bacillati</taxon>
        <taxon>Actinomycetota</taxon>
        <taxon>Actinomycetes</taxon>
        <taxon>Mycobacteriales</taxon>
        <taxon>Mycobacteriaceae</taxon>
        <taxon>Mycobacterium</taxon>
    </lineage>
</organism>
<sequence>MSAKARELAAHVLVIDKRTEGYAQALKDVENSPEILLLDRDEIVCGYPFMDGYHEALAALDKALNQ</sequence>
<reference evidence="1 2" key="1">
    <citation type="submission" date="2017-02" db="EMBL/GenBank/DDBJ databases">
        <title>The new phylogeny of genus Mycobacterium.</title>
        <authorList>
            <person name="Tortoli E."/>
            <person name="Trovato A."/>
            <person name="Cirillo D.M."/>
        </authorList>
    </citation>
    <scope>NUCLEOTIDE SEQUENCE [LARGE SCALE GENOMIC DNA]</scope>
    <source>
        <strain evidence="1 2">RW6</strain>
    </source>
</reference>
<protein>
    <submittedName>
        <fullName evidence="1">Uncharacterized protein</fullName>
    </submittedName>
</protein>
<comment type="caution">
    <text evidence="1">The sequence shown here is derived from an EMBL/GenBank/DDBJ whole genome shotgun (WGS) entry which is preliminary data.</text>
</comment>
<dbReference type="EMBL" id="MVHF01000055">
    <property type="protein sequence ID" value="ORA24908.1"/>
    <property type="molecule type" value="Genomic_DNA"/>
</dbReference>
<name>A0A1X0A4W5_9MYCO</name>
<evidence type="ECO:0000313" key="1">
    <source>
        <dbReference type="EMBL" id="ORA24908.1"/>
    </source>
</evidence>